<name>A0AAE6D0C6_9BBAC</name>
<keyword evidence="2" id="KW-1185">Reference proteome</keyword>
<dbReference type="EMBL" id="MH923363">
    <property type="protein sequence ID" value="QBQ01621.1"/>
    <property type="molecule type" value="Genomic_DNA"/>
</dbReference>
<sequence>MSSTTDLVAVCGDWQNRLLSTLNQQDSTALQCLSQFNTLRNRLTFMNDCLPMHKLGELITFDDQGNIIVDDKLVCKKMMGKQKILYDIGFKKRGGLLHYFVWDRCVVRLCDGQYGNFLSVEGDGYPLFKNTLQKLMGKKFGEDMVKISKIKVFNVPDRDEVASRHDMMHKFFVASADDNVMNASTNNSREPTIVTPMSVEQFDRLFKIEKNKKVGQDVTFLVGAVLKGVEECKSESEITTFNSNNLLADSCFVMNIVPEIFIYCE</sequence>
<dbReference type="Proteomes" id="UP000831479">
    <property type="component" value="Segment"/>
</dbReference>
<organism evidence="1 2">
    <name type="scientific">Hyphantria cunea granulovirus</name>
    <dbReference type="NCBI Taxonomy" id="307448"/>
    <lineage>
        <taxon>Viruses</taxon>
        <taxon>Viruses incertae sedis</taxon>
        <taxon>Naldaviricetes</taxon>
        <taxon>Lefavirales</taxon>
        <taxon>Baculoviridae</taxon>
        <taxon>Betabaculovirus</taxon>
        <taxon>Betabaculovirus hycuneae</taxon>
    </lineage>
</organism>
<gene>
    <name evidence="1" type="ORF">HycuGV_00068</name>
</gene>
<dbReference type="InterPro" id="IPR006871">
    <property type="entry name" value="ssDNA-bd_baculovirus"/>
</dbReference>
<reference evidence="1" key="1">
    <citation type="journal article" date="2019" name="Genomics">
        <title>Genome sequence analysis and organization of the Hyphantria cunea granulovirus (HycuGV-Hc1) from Turkey.</title>
        <authorList>
            <person name="Gencer D."/>
            <person name="Bayramoglu Z."/>
            <person name="Nalcacioglu R."/>
            <person name="Demirbag Z."/>
            <person name="Demir I."/>
        </authorList>
    </citation>
    <scope>NUCLEOTIDE SEQUENCE</scope>
    <source>
        <strain evidence="1">Hc1</strain>
    </source>
</reference>
<protein>
    <submittedName>
        <fullName evidence="1">Dbp</fullName>
    </submittedName>
</protein>
<accession>A0AAE6D0C6</accession>
<evidence type="ECO:0000313" key="2">
    <source>
        <dbReference type="Proteomes" id="UP000831479"/>
    </source>
</evidence>
<proteinExistence type="predicted"/>
<evidence type="ECO:0000313" key="1">
    <source>
        <dbReference type="EMBL" id="QBQ01621.1"/>
    </source>
</evidence>
<dbReference type="Pfam" id="PF04786">
    <property type="entry name" value="Baculo_DNA_bind"/>
    <property type="match status" value="1"/>
</dbReference>